<dbReference type="InterPro" id="IPR039634">
    <property type="entry name" value="Bul1-like"/>
</dbReference>
<comment type="caution">
    <text evidence="2">The sequence shown here is derived from an EMBL/GenBank/DDBJ whole genome shotgun (WGS) entry which is preliminary data.</text>
</comment>
<dbReference type="InterPro" id="IPR007519">
    <property type="entry name" value="Bul1_N"/>
</dbReference>
<keyword evidence="3" id="KW-1185">Reference proteome</keyword>
<dbReference type="PANTHER" id="PTHR31904:SF1">
    <property type="entry name" value="BYPASS OF STOP CODON PROTEIN 5-RELATED"/>
    <property type="match status" value="1"/>
</dbReference>
<feature type="domain" description="Bul1 N-terminal" evidence="1">
    <location>
        <begin position="66"/>
        <end position="375"/>
    </location>
</feature>
<proteinExistence type="predicted"/>
<protein>
    <recommendedName>
        <fullName evidence="1">Bul1 N-terminal domain-containing protein</fullName>
    </recommendedName>
</protein>
<reference evidence="2 3" key="1">
    <citation type="submission" date="2016-08" db="EMBL/GenBank/DDBJ databases">
        <title>Whole genome shotgun sequence of Pichia membranifaciens KS47-1.</title>
        <authorList>
            <person name="Konishi M."/>
            <person name="Ishida M."/>
            <person name="Arakawa T."/>
            <person name="Kato Y."/>
            <person name="Horiuchi J."/>
        </authorList>
    </citation>
    <scope>NUCLEOTIDE SEQUENCE [LARGE SCALE GENOMIC DNA]</scope>
    <source>
        <strain evidence="2 3">KS47-1</strain>
    </source>
</reference>
<dbReference type="OrthoDB" id="2283785at2759"/>
<sequence>MSDNEPEEVSDKANISNEFSDLLPSFEMHNFMFNRTLTDDLPPAYQESITDTVGSSTENNDSVHLSEPTLNPANFVLNNLHKLQKINLPFDVRVTLTEQMPQLGMPFESRNPLKSYFPGDMVYGFAIFENKSNTSLPFEMLLVSMECEIGVSHPKNKRQVKTKILRMYDLEASYNFLYVDSQNTQCNLLDPSDNTRIGFRSRAMDPGARVKKFFKFRIPQTMLDDNCAEQFPEHLKIPPSFGVNVHSLNNVASAININPHLGYGRLDRVGSPIKVNDYALKGEFCSFFINIQVVGKRLDAYKKFYTKNTTHQYDFIFLKNAAHYFRVGKVSESPESTASYGSTADQLDLIEKTAQEAIEVLAERKMLKDIDITNIHHQDEIIFSSTGKRKASMDVLRSRGTEKLPLDMSYKQLMTFHFKKDLFSKLNGQLSVLCKMDRETTLKSFSPKMLELNPASVLFNEEYMKISSPVLDLELTYEPLVQGDKKLPSSLYITPTMMAVDVQSAYNIPFTIDGDFVRQSADVNKTRFNKFAAYYAKIGESMLELETAIPKSTNELLKGMAYVRYQEIRIPNVFKAVNIDVLPNCWVLDSETGTYKFKTKVSLEYDVKNILMAPKALLPSFQSCKISRLYKIHVGVTPRKAKTECAAFPVTVV</sequence>
<dbReference type="PANTHER" id="PTHR31904">
    <property type="entry name" value="BYPASS OF STOP CODON PROTEIN 5-RELATED"/>
    <property type="match status" value="1"/>
</dbReference>
<evidence type="ECO:0000313" key="2">
    <source>
        <dbReference type="EMBL" id="GAV26957.1"/>
    </source>
</evidence>
<name>A0A1Q2YBN6_9ASCO</name>
<dbReference type="AlphaFoldDB" id="A0A1Q2YBN6"/>
<dbReference type="Proteomes" id="UP000186136">
    <property type="component" value="Unassembled WGS sequence"/>
</dbReference>
<dbReference type="Pfam" id="PF04425">
    <property type="entry name" value="Bul1_N"/>
    <property type="match status" value="1"/>
</dbReference>
<dbReference type="EMBL" id="BDGI01000013">
    <property type="protein sequence ID" value="GAV26957.1"/>
    <property type="molecule type" value="Genomic_DNA"/>
</dbReference>
<gene>
    <name evidence="2" type="ORF">PMKS-000418</name>
</gene>
<evidence type="ECO:0000313" key="3">
    <source>
        <dbReference type="Proteomes" id="UP000186136"/>
    </source>
</evidence>
<accession>A0A1Q2YBN6</accession>
<evidence type="ECO:0000259" key="1">
    <source>
        <dbReference type="Pfam" id="PF04425"/>
    </source>
</evidence>
<organism evidence="2 3">
    <name type="scientific">Pichia membranifaciens</name>
    <dbReference type="NCBI Taxonomy" id="4926"/>
    <lineage>
        <taxon>Eukaryota</taxon>
        <taxon>Fungi</taxon>
        <taxon>Dikarya</taxon>
        <taxon>Ascomycota</taxon>
        <taxon>Saccharomycotina</taxon>
        <taxon>Pichiomycetes</taxon>
        <taxon>Pichiales</taxon>
        <taxon>Pichiaceae</taxon>
        <taxon>Pichia</taxon>
    </lineage>
</organism>